<proteinExistence type="predicted"/>
<organism evidence="1">
    <name type="scientific">Podoviridae sp. ct4s49</name>
    <dbReference type="NCBI Taxonomy" id="2823555"/>
    <lineage>
        <taxon>Viruses</taxon>
        <taxon>Duplodnaviria</taxon>
        <taxon>Heunggongvirae</taxon>
        <taxon>Uroviricota</taxon>
        <taxon>Caudoviricetes</taxon>
    </lineage>
</organism>
<reference evidence="1" key="1">
    <citation type="journal article" date="2021" name="Proc. Natl. Acad. Sci. U.S.A.">
        <title>A Catalog of Tens of Thousands of Viruses from Human Metagenomes Reveals Hidden Associations with Chronic Diseases.</title>
        <authorList>
            <person name="Tisza M.J."/>
            <person name="Buck C.B."/>
        </authorList>
    </citation>
    <scope>NUCLEOTIDE SEQUENCE</scope>
    <source>
        <strain evidence="1">Ct4s49</strain>
    </source>
</reference>
<sequence>MTKLTITDLVEQGYYKDFESITKALGVTKQVAYVWRRCFKGTIPERYVEDICKHAAKPLKSSELSIRKVEVCQKGQVFKHPKIADKKLSTYLLTQAGIAR</sequence>
<protein>
    <submittedName>
        <fullName evidence="1">Uncharacterized protein</fullName>
    </submittedName>
</protein>
<dbReference type="EMBL" id="BK014699">
    <property type="protein sequence ID" value="DAD68314.1"/>
    <property type="molecule type" value="Genomic_DNA"/>
</dbReference>
<evidence type="ECO:0000313" key="1">
    <source>
        <dbReference type="EMBL" id="DAD68314.1"/>
    </source>
</evidence>
<accession>A0A8S5LEF6</accession>
<name>A0A8S5LEF6_9CAUD</name>